<organism evidence="2 3">
    <name type="scientific">Rasamsonia emersonii (strain ATCC 16479 / CBS 393.64 / IMI 116815)</name>
    <dbReference type="NCBI Taxonomy" id="1408163"/>
    <lineage>
        <taxon>Eukaryota</taxon>
        <taxon>Fungi</taxon>
        <taxon>Dikarya</taxon>
        <taxon>Ascomycota</taxon>
        <taxon>Pezizomycotina</taxon>
        <taxon>Eurotiomycetes</taxon>
        <taxon>Eurotiomycetidae</taxon>
        <taxon>Eurotiales</taxon>
        <taxon>Trichocomaceae</taxon>
        <taxon>Rasamsonia</taxon>
    </lineage>
</organism>
<keyword evidence="3" id="KW-1185">Reference proteome</keyword>
<evidence type="ECO:0000313" key="2">
    <source>
        <dbReference type="EMBL" id="KKA18456.1"/>
    </source>
</evidence>
<proteinExistence type="predicted"/>
<dbReference type="OrthoDB" id="4174236at2759"/>
<accession>A0A0F4YKQ3</accession>
<feature type="region of interest" description="Disordered" evidence="1">
    <location>
        <begin position="137"/>
        <end position="332"/>
    </location>
</feature>
<gene>
    <name evidence="2" type="ORF">T310_7597</name>
</gene>
<dbReference type="EMBL" id="LASV01000454">
    <property type="protein sequence ID" value="KKA18456.1"/>
    <property type="molecule type" value="Genomic_DNA"/>
</dbReference>
<dbReference type="GeneID" id="25319868"/>
<name>A0A0F4YKQ3_RASE3</name>
<dbReference type="AlphaFoldDB" id="A0A0F4YKQ3"/>
<evidence type="ECO:0000313" key="3">
    <source>
        <dbReference type="Proteomes" id="UP000053958"/>
    </source>
</evidence>
<feature type="compositionally biased region" description="Basic residues" evidence="1">
    <location>
        <begin position="210"/>
        <end position="219"/>
    </location>
</feature>
<feature type="compositionally biased region" description="Low complexity" evidence="1">
    <location>
        <begin position="299"/>
        <end position="320"/>
    </location>
</feature>
<feature type="compositionally biased region" description="Basic and acidic residues" evidence="1">
    <location>
        <begin position="137"/>
        <end position="149"/>
    </location>
</feature>
<feature type="compositionally biased region" description="Polar residues" evidence="1">
    <location>
        <begin position="150"/>
        <end position="161"/>
    </location>
</feature>
<protein>
    <submittedName>
        <fullName evidence="2">Uncharacterized protein</fullName>
    </submittedName>
</protein>
<dbReference type="Proteomes" id="UP000053958">
    <property type="component" value="Unassembled WGS sequence"/>
</dbReference>
<dbReference type="RefSeq" id="XP_013325068.1">
    <property type="nucleotide sequence ID" value="XM_013469614.1"/>
</dbReference>
<sequence>MSATTNVKLNEDGDPIFRLCEVNLPKTYPRHVTGNLRAKYNYLFTQYWQLRELWDVQLKNHRDHWNIQAAYDFWCENGTKTIHGRQFGWSEDWLIEAMESVKAELIDLEDAGNRIKTIKAVNRLTIDRLALSRVTRTQDEDLKKIRSKDSSSTGTEPQSPTHKPRRRPSLHHDAEPKKTNHRYNTRLVGSSREDPIVIEQDSDDEGGPPHRGRQRRTRSPAKDPSQPRRPPIQPSANTRVRRQNHTPERSHAHAPQTPVKQRRGRGSMSSPSSPSKKRARSRDGKDPGRVRKSPKRKAGSNAGSTSSSSDSKSSPYSDSSGEGGCPLLEKGA</sequence>
<evidence type="ECO:0000256" key="1">
    <source>
        <dbReference type="SAM" id="MobiDB-lite"/>
    </source>
</evidence>
<comment type="caution">
    <text evidence="2">The sequence shown here is derived from an EMBL/GenBank/DDBJ whole genome shotgun (WGS) entry which is preliminary data.</text>
</comment>
<reference evidence="2 3" key="1">
    <citation type="submission" date="2015-04" db="EMBL/GenBank/DDBJ databases">
        <authorList>
            <person name="Heijne W.H."/>
            <person name="Fedorova N.D."/>
            <person name="Nierman W.C."/>
            <person name="Vollebregt A.W."/>
            <person name="Zhao Z."/>
            <person name="Wu L."/>
            <person name="Kumar M."/>
            <person name="Stam H."/>
            <person name="van den Berg M.A."/>
            <person name="Pel H.J."/>
        </authorList>
    </citation>
    <scope>NUCLEOTIDE SEQUENCE [LARGE SCALE GENOMIC DNA]</scope>
    <source>
        <strain evidence="2 3">CBS 393.64</strain>
    </source>
</reference>